<dbReference type="Gene3D" id="3.40.1090.10">
    <property type="entry name" value="Cytosolic phospholipase A2 catalytic domain"/>
    <property type="match status" value="2"/>
</dbReference>
<dbReference type="InterPro" id="IPR016035">
    <property type="entry name" value="Acyl_Trfase/lysoPLipase"/>
</dbReference>
<evidence type="ECO:0000256" key="1">
    <source>
        <dbReference type="ARBA" id="ARBA00022801"/>
    </source>
</evidence>
<keyword evidence="1 4" id="KW-0378">Hydrolase</keyword>
<evidence type="ECO:0000256" key="3">
    <source>
        <dbReference type="ARBA" id="ARBA00023098"/>
    </source>
</evidence>
<reference evidence="6" key="2">
    <citation type="submission" date="2020-09" db="EMBL/GenBank/DDBJ databases">
        <authorList>
            <person name="Sun Q."/>
            <person name="Zhou Y."/>
        </authorList>
    </citation>
    <scope>NUCLEOTIDE SEQUENCE</scope>
    <source>
        <strain evidence="6">CGMCC 1.12181</strain>
    </source>
</reference>
<dbReference type="Proteomes" id="UP000605253">
    <property type="component" value="Unassembled WGS sequence"/>
</dbReference>
<dbReference type="EMBL" id="BMEO01000009">
    <property type="protein sequence ID" value="GGF98720.1"/>
    <property type="molecule type" value="Genomic_DNA"/>
</dbReference>
<evidence type="ECO:0000313" key="6">
    <source>
        <dbReference type="EMBL" id="GGF98720.1"/>
    </source>
</evidence>
<name>A0A917FRZ3_9GAMM</name>
<organism evidence="6 7">
    <name type="scientific">Marinicella pacifica</name>
    <dbReference type="NCBI Taxonomy" id="1171543"/>
    <lineage>
        <taxon>Bacteria</taxon>
        <taxon>Pseudomonadati</taxon>
        <taxon>Pseudomonadota</taxon>
        <taxon>Gammaproteobacteria</taxon>
        <taxon>Lysobacterales</taxon>
        <taxon>Marinicellaceae</taxon>
        <taxon>Marinicella</taxon>
    </lineage>
</organism>
<dbReference type="PANTHER" id="PTHR14226:SF78">
    <property type="entry name" value="SLR0060 PROTEIN"/>
    <property type="match status" value="1"/>
</dbReference>
<evidence type="ECO:0000259" key="5">
    <source>
        <dbReference type="PROSITE" id="PS51635"/>
    </source>
</evidence>
<dbReference type="InterPro" id="IPR050301">
    <property type="entry name" value="NTE"/>
</dbReference>
<protein>
    <recommendedName>
        <fullName evidence="5">PNPLA domain-containing protein</fullName>
    </recommendedName>
</protein>
<feature type="domain" description="PNPLA" evidence="5">
    <location>
        <begin position="9"/>
        <end position="167"/>
    </location>
</feature>
<dbReference type="Pfam" id="PF01734">
    <property type="entry name" value="Patatin"/>
    <property type="match status" value="1"/>
</dbReference>
<proteinExistence type="predicted"/>
<accession>A0A917FRZ3</accession>
<keyword evidence="3 4" id="KW-0443">Lipid metabolism</keyword>
<dbReference type="AlphaFoldDB" id="A0A917FRZ3"/>
<dbReference type="GO" id="GO:0016787">
    <property type="term" value="F:hydrolase activity"/>
    <property type="evidence" value="ECO:0007669"/>
    <property type="project" value="UniProtKB-UniRule"/>
</dbReference>
<keyword evidence="2 4" id="KW-0442">Lipid degradation</keyword>
<feature type="active site" description="Nucleophile" evidence="4">
    <location>
        <position position="42"/>
    </location>
</feature>
<dbReference type="InterPro" id="IPR002641">
    <property type="entry name" value="PNPLA_dom"/>
</dbReference>
<keyword evidence="7" id="KW-1185">Reference proteome</keyword>
<feature type="active site" description="Proton acceptor" evidence="4">
    <location>
        <position position="154"/>
    </location>
</feature>
<evidence type="ECO:0000256" key="2">
    <source>
        <dbReference type="ARBA" id="ARBA00022963"/>
    </source>
</evidence>
<feature type="short sequence motif" description="DGA/G" evidence="4">
    <location>
        <begin position="154"/>
        <end position="156"/>
    </location>
</feature>
<dbReference type="SUPFAM" id="SSF52151">
    <property type="entry name" value="FabD/lysophospholipase-like"/>
    <property type="match status" value="1"/>
</dbReference>
<evidence type="ECO:0000256" key="4">
    <source>
        <dbReference type="PROSITE-ProRule" id="PRU01161"/>
    </source>
</evidence>
<dbReference type="CDD" id="cd07205">
    <property type="entry name" value="Pat_PNPLA6_PNPLA7_NTE1_like"/>
    <property type="match status" value="1"/>
</dbReference>
<feature type="short sequence motif" description="GXSXG" evidence="4">
    <location>
        <begin position="40"/>
        <end position="44"/>
    </location>
</feature>
<sequence length="262" mass="28750">MPLKAPVGLVLSGGGFLGIAHIGAIKALEEMDIHPTTISGTSAGALVASLYAAGYSWQEMLTFFKELDLFSFKKYTLLKPGMIDTDKFYDDFKEYFPDDSFSTLKKRLFIVATNMISGQARIFYDGPLIKPLLASGAFPGIMTPVEIDGVLYSDGGITNNFPTEPLSIYCEQSVGVFVSPLESAQADSLNSTMSVTQRAFTILRAQASIKKFSDCDLIIAPTALRKYSFLKKDSADEIFDLGYQETLKKLKNLEQDKNPKAV</sequence>
<comment type="caution">
    <text evidence="6">The sequence shown here is derived from an EMBL/GenBank/DDBJ whole genome shotgun (WGS) entry which is preliminary data.</text>
</comment>
<feature type="short sequence motif" description="GXGXXG" evidence="4">
    <location>
        <begin position="13"/>
        <end position="18"/>
    </location>
</feature>
<gene>
    <name evidence="6" type="ORF">GCM10011365_19980</name>
</gene>
<dbReference type="PROSITE" id="PS51635">
    <property type="entry name" value="PNPLA"/>
    <property type="match status" value="1"/>
</dbReference>
<reference evidence="6" key="1">
    <citation type="journal article" date="2014" name="Int. J. Syst. Evol. Microbiol.">
        <title>Complete genome sequence of Corynebacterium casei LMG S-19264T (=DSM 44701T), isolated from a smear-ripened cheese.</title>
        <authorList>
            <consortium name="US DOE Joint Genome Institute (JGI-PGF)"/>
            <person name="Walter F."/>
            <person name="Albersmeier A."/>
            <person name="Kalinowski J."/>
            <person name="Ruckert C."/>
        </authorList>
    </citation>
    <scope>NUCLEOTIDE SEQUENCE</scope>
    <source>
        <strain evidence="6">CGMCC 1.12181</strain>
    </source>
</reference>
<dbReference type="RefSeq" id="WP_188365598.1">
    <property type="nucleotide sequence ID" value="NZ_BAABJF010000010.1"/>
</dbReference>
<dbReference type="GO" id="GO:0016042">
    <property type="term" value="P:lipid catabolic process"/>
    <property type="evidence" value="ECO:0007669"/>
    <property type="project" value="UniProtKB-UniRule"/>
</dbReference>
<dbReference type="PANTHER" id="PTHR14226">
    <property type="entry name" value="NEUROPATHY TARGET ESTERASE/SWISS CHEESE D.MELANOGASTER"/>
    <property type="match status" value="1"/>
</dbReference>
<evidence type="ECO:0000313" key="7">
    <source>
        <dbReference type="Proteomes" id="UP000605253"/>
    </source>
</evidence>